<dbReference type="AlphaFoldDB" id="A0A173ZKK8"/>
<gene>
    <name evidence="1" type="ORF">ERS852407_01038</name>
</gene>
<evidence type="ECO:0000313" key="1">
    <source>
        <dbReference type="EMBL" id="CUN76751.1"/>
    </source>
</evidence>
<protein>
    <recommendedName>
        <fullName evidence="3">Cytosolic protein</fullName>
    </recommendedName>
</protein>
<dbReference type="RefSeq" id="WP_055653676.1">
    <property type="nucleotide sequence ID" value="NZ_CABIXC010000002.1"/>
</dbReference>
<dbReference type="Gene3D" id="3.20.20.140">
    <property type="entry name" value="Metal-dependent hydrolases"/>
    <property type="match status" value="1"/>
</dbReference>
<accession>A0A173ZKK8</accession>
<dbReference type="Pfam" id="PF19799">
    <property type="entry name" value="DUF6282"/>
    <property type="match status" value="1"/>
</dbReference>
<sequence length="298" mass="33420">MRELIQGAYDLHVHTAPDVLPRRLDDFEMAQRVMDSGMAGFAMKSHYFCTGERAAMTRKLYPACDAVGTITLNGSVGGINPAAVEMAARAGTKLVWFPTSDSAHEQNLTLGGDRNPDKKLPYWAQVVLQMREEGIDNPVIRVVGEDGRLTEATHQVLEVIARHKMILATSHLSHEETFALVRAAKEHRVEHIIITHVDFPTTFYTVEEQMELLRCGAYMEHCFVTYNSGKVDFEVVLKQIRAIGARHIILSTDLGQKTGIYPDEGLEQFVTSLYDRGISEEDIKKMTSYNQRILLGKA</sequence>
<proteinExistence type="predicted"/>
<reference evidence="1 2" key="1">
    <citation type="submission" date="2015-09" db="EMBL/GenBank/DDBJ databases">
        <authorList>
            <consortium name="Pathogen Informatics"/>
        </authorList>
    </citation>
    <scope>NUCLEOTIDE SEQUENCE [LARGE SCALE GENOMIC DNA]</scope>
    <source>
        <strain evidence="1 2">2789STDY5608850</strain>
    </source>
</reference>
<dbReference type="EMBL" id="CYZE01000002">
    <property type="protein sequence ID" value="CUN76751.1"/>
    <property type="molecule type" value="Genomic_DNA"/>
</dbReference>
<dbReference type="SUPFAM" id="SSF51556">
    <property type="entry name" value="Metallo-dependent hydrolases"/>
    <property type="match status" value="1"/>
</dbReference>
<evidence type="ECO:0008006" key="3">
    <source>
        <dbReference type="Google" id="ProtNLM"/>
    </source>
</evidence>
<dbReference type="InterPro" id="IPR046249">
    <property type="entry name" value="DUF6282"/>
</dbReference>
<evidence type="ECO:0000313" key="2">
    <source>
        <dbReference type="Proteomes" id="UP000095651"/>
    </source>
</evidence>
<name>A0A173ZKK8_9FIRM</name>
<organism evidence="1 2">
    <name type="scientific">Hungatella hathewayi</name>
    <dbReference type="NCBI Taxonomy" id="154046"/>
    <lineage>
        <taxon>Bacteria</taxon>
        <taxon>Bacillati</taxon>
        <taxon>Bacillota</taxon>
        <taxon>Clostridia</taxon>
        <taxon>Lachnospirales</taxon>
        <taxon>Lachnospiraceae</taxon>
        <taxon>Hungatella</taxon>
    </lineage>
</organism>
<dbReference type="InterPro" id="IPR032466">
    <property type="entry name" value="Metal_Hydrolase"/>
</dbReference>
<dbReference type="Proteomes" id="UP000095651">
    <property type="component" value="Unassembled WGS sequence"/>
</dbReference>